<dbReference type="Proteomes" id="UP000187203">
    <property type="component" value="Unassembled WGS sequence"/>
</dbReference>
<dbReference type="EMBL" id="AWUE01021046">
    <property type="protein sequence ID" value="OMO63832.1"/>
    <property type="molecule type" value="Genomic_DNA"/>
</dbReference>
<dbReference type="AlphaFoldDB" id="A0A1R3H0G2"/>
<name>A0A1R3H0G2_9ROSI</name>
<proteinExistence type="predicted"/>
<protein>
    <submittedName>
        <fullName evidence="1">Uncharacterized protein</fullName>
    </submittedName>
</protein>
<sequence length="37" mass="4302">MRIVTYTEPMYIVQITFISLMADLSKTLERNNAIVLL</sequence>
<evidence type="ECO:0000313" key="2">
    <source>
        <dbReference type="Proteomes" id="UP000187203"/>
    </source>
</evidence>
<comment type="caution">
    <text evidence="1">The sequence shown here is derived from an EMBL/GenBank/DDBJ whole genome shotgun (WGS) entry which is preliminary data.</text>
</comment>
<keyword evidence="2" id="KW-1185">Reference proteome</keyword>
<reference evidence="2" key="1">
    <citation type="submission" date="2013-09" db="EMBL/GenBank/DDBJ databases">
        <title>Corchorus olitorius genome sequencing.</title>
        <authorList>
            <person name="Alam M."/>
            <person name="Haque M.S."/>
            <person name="Islam M.S."/>
            <person name="Emdad E.M."/>
            <person name="Islam M.M."/>
            <person name="Ahmed B."/>
            <person name="Halim A."/>
            <person name="Hossen Q.M.M."/>
            <person name="Hossain M.Z."/>
            <person name="Ahmed R."/>
            <person name="Khan M.M."/>
            <person name="Islam R."/>
            <person name="Rashid M.M."/>
            <person name="Khan S.A."/>
            <person name="Rahman M.S."/>
            <person name="Alam M."/>
            <person name="Yahiya A.S."/>
            <person name="Khan M.S."/>
            <person name="Azam M.S."/>
            <person name="Haque T."/>
            <person name="Lashkar M.Z.H."/>
            <person name="Akhand A.I."/>
            <person name="Morshed G."/>
            <person name="Roy S."/>
            <person name="Uddin K.S."/>
            <person name="Rabeya T."/>
            <person name="Hossain A.S."/>
            <person name="Chowdhury A."/>
            <person name="Snigdha A.R."/>
            <person name="Mortoza M.S."/>
            <person name="Matin S.A."/>
            <person name="Hoque S.M.E."/>
            <person name="Islam M.K."/>
            <person name="Roy D.K."/>
            <person name="Haider R."/>
            <person name="Moosa M.M."/>
            <person name="Elias S.M."/>
            <person name="Hasan A.M."/>
            <person name="Jahan S."/>
            <person name="Shafiuddin M."/>
            <person name="Mahmood N."/>
            <person name="Shommy N.S."/>
        </authorList>
    </citation>
    <scope>NUCLEOTIDE SEQUENCE [LARGE SCALE GENOMIC DNA]</scope>
    <source>
        <strain evidence="2">cv. O-4</strain>
    </source>
</reference>
<evidence type="ECO:0000313" key="1">
    <source>
        <dbReference type="EMBL" id="OMO63832.1"/>
    </source>
</evidence>
<accession>A0A1R3H0G2</accession>
<gene>
    <name evidence="1" type="ORF">COLO4_32196</name>
</gene>
<organism evidence="1 2">
    <name type="scientific">Corchorus olitorius</name>
    <dbReference type="NCBI Taxonomy" id="93759"/>
    <lineage>
        <taxon>Eukaryota</taxon>
        <taxon>Viridiplantae</taxon>
        <taxon>Streptophyta</taxon>
        <taxon>Embryophyta</taxon>
        <taxon>Tracheophyta</taxon>
        <taxon>Spermatophyta</taxon>
        <taxon>Magnoliopsida</taxon>
        <taxon>eudicotyledons</taxon>
        <taxon>Gunneridae</taxon>
        <taxon>Pentapetalae</taxon>
        <taxon>rosids</taxon>
        <taxon>malvids</taxon>
        <taxon>Malvales</taxon>
        <taxon>Malvaceae</taxon>
        <taxon>Grewioideae</taxon>
        <taxon>Apeibeae</taxon>
        <taxon>Corchorus</taxon>
    </lineage>
</organism>